<reference evidence="2" key="2">
    <citation type="submission" date="2021-04" db="EMBL/GenBank/DDBJ databases">
        <authorList>
            <person name="Gilroy R."/>
        </authorList>
    </citation>
    <scope>NUCLEOTIDE SEQUENCE</scope>
    <source>
        <strain evidence="2">G3-2149</strain>
    </source>
</reference>
<dbReference type="Pfam" id="PF00027">
    <property type="entry name" value="cNMP_binding"/>
    <property type="match status" value="1"/>
</dbReference>
<dbReference type="InterPro" id="IPR000595">
    <property type="entry name" value="cNMP-bd_dom"/>
</dbReference>
<accession>A0A9E2P113</accession>
<evidence type="ECO:0000313" key="2">
    <source>
        <dbReference type="EMBL" id="MBU3853147.1"/>
    </source>
</evidence>
<protein>
    <submittedName>
        <fullName evidence="2">Crp/Fnr family transcriptional regulator</fullName>
    </submittedName>
</protein>
<feature type="domain" description="Cyclic nucleotide-binding" evidence="1">
    <location>
        <begin position="8"/>
        <end position="94"/>
    </location>
</feature>
<name>A0A9E2P113_9BACT</name>
<dbReference type="Gene3D" id="2.60.120.10">
    <property type="entry name" value="Jelly Rolls"/>
    <property type="match status" value="1"/>
</dbReference>
<dbReference type="InterPro" id="IPR014710">
    <property type="entry name" value="RmlC-like_jellyroll"/>
</dbReference>
<dbReference type="EMBL" id="JAHLFU010000093">
    <property type="protein sequence ID" value="MBU3853147.1"/>
    <property type="molecule type" value="Genomic_DNA"/>
</dbReference>
<dbReference type="InterPro" id="IPR018490">
    <property type="entry name" value="cNMP-bd_dom_sf"/>
</dbReference>
<sequence>MKSKGERRILKRREFFVRQGDSHAEIAYILRGSFKLFTSDYRGKEQILSFSFDHEFVACYLPPRYGCKALLSVQAMEESVLLVAPLQEVLSQIQIEQDGTVFVSDFIECLAFDLLRKNVSFRCEAPEERYRQLIVRIPDILNRVSMKDIASYIGVTPETLSRMRSRMVLEEK</sequence>
<gene>
    <name evidence="2" type="ORF">H9789_04915</name>
</gene>
<evidence type="ECO:0000313" key="3">
    <source>
        <dbReference type="Proteomes" id="UP000823865"/>
    </source>
</evidence>
<organism evidence="2 3">
    <name type="scientific">Candidatus Paraprevotella stercoravium</name>
    <dbReference type="NCBI Taxonomy" id="2838725"/>
    <lineage>
        <taxon>Bacteria</taxon>
        <taxon>Pseudomonadati</taxon>
        <taxon>Bacteroidota</taxon>
        <taxon>Bacteroidia</taxon>
        <taxon>Bacteroidales</taxon>
        <taxon>Prevotellaceae</taxon>
        <taxon>Paraprevotella</taxon>
    </lineage>
</organism>
<dbReference type="Proteomes" id="UP000823865">
    <property type="component" value="Unassembled WGS sequence"/>
</dbReference>
<proteinExistence type="predicted"/>
<reference evidence="2" key="1">
    <citation type="journal article" date="2021" name="PeerJ">
        <title>Extensive microbial diversity within the chicken gut microbiome revealed by metagenomics and culture.</title>
        <authorList>
            <person name="Gilroy R."/>
            <person name="Ravi A."/>
            <person name="Getino M."/>
            <person name="Pursley I."/>
            <person name="Horton D.L."/>
            <person name="Alikhan N.F."/>
            <person name="Baker D."/>
            <person name="Gharbi K."/>
            <person name="Hall N."/>
            <person name="Watson M."/>
            <person name="Adriaenssens E.M."/>
            <person name="Foster-Nyarko E."/>
            <person name="Jarju S."/>
            <person name="Secka A."/>
            <person name="Antonio M."/>
            <person name="Oren A."/>
            <person name="Chaudhuri R.R."/>
            <person name="La Ragione R."/>
            <person name="Hildebrand F."/>
            <person name="Pallen M.J."/>
        </authorList>
    </citation>
    <scope>NUCLEOTIDE SEQUENCE</scope>
    <source>
        <strain evidence="2">G3-2149</strain>
    </source>
</reference>
<dbReference type="SUPFAM" id="SSF51206">
    <property type="entry name" value="cAMP-binding domain-like"/>
    <property type="match status" value="1"/>
</dbReference>
<dbReference type="AlphaFoldDB" id="A0A9E2P113"/>
<evidence type="ECO:0000259" key="1">
    <source>
        <dbReference type="Pfam" id="PF00027"/>
    </source>
</evidence>
<comment type="caution">
    <text evidence="2">The sequence shown here is derived from an EMBL/GenBank/DDBJ whole genome shotgun (WGS) entry which is preliminary data.</text>
</comment>
<dbReference type="CDD" id="cd00038">
    <property type="entry name" value="CAP_ED"/>
    <property type="match status" value="1"/>
</dbReference>